<proteinExistence type="predicted"/>
<keyword evidence="2" id="KW-1185">Reference proteome</keyword>
<dbReference type="InterPro" id="IPR010451">
    <property type="entry name" value="Acetoacetate_decarboxylase"/>
</dbReference>
<dbReference type="AlphaFoldDB" id="A0A6C7E1R3"/>
<dbReference type="SUPFAM" id="SSF160104">
    <property type="entry name" value="Acetoacetate decarboxylase-like"/>
    <property type="match status" value="1"/>
</dbReference>
<protein>
    <recommendedName>
        <fullName evidence="3">Acetoacetate decarboxylase</fullName>
    </recommendedName>
</protein>
<dbReference type="Pfam" id="PF06314">
    <property type="entry name" value="ADC"/>
    <property type="match status" value="1"/>
</dbReference>
<organism evidence="1 2">
    <name type="scientific">Ilumatobacter coccineus (strain NBRC 103263 / KCTC 29153 / YM16-304)</name>
    <dbReference type="NCBI Taxonomy" id="1313172"/>
    <lineage>
        <taxon>Bacteria</taxon>
        <taxon>Bacillati</taxon>
        <taxon>Actinomycetota</taxon>
        <taxon>Acidimicrobiia</taxon>
        <taxon>Acidimicrobiales</taxon>
        <taxon>Ilumatobacteraceae</taxon>
        <taxon>Ilumatobacter</taxon>
    </lineage>
</organism>
<dbReference type="Gene3D" id="2.40.400.10">
    <property type="entry name" value="Acetoacetate decarboxylase-like"/>
    <property type="match status" value="1"/>
</dbReference>
<dbReference type="KEGG" id="aym:YM304_17700"/>
<accession>A0A6C7E1R3</accession>
<dbReference type="InterPro" id="IPR023375">
    <property type="entry name" value="ADC_dom_sf"/>
</dbReference>
<evidence type="ECO:0008006" key="3">
    <source>
        <dbReference type="Google" id="ProtNLM"/>
    </source>
</evidence>
<sequence length="255" mass="27563">MSRRGNLTTDQLGDAMPAHADPLGFDSASFRGLDLLRFTYTTDAETVAQILPAELEIDDEPTANFVFASYRFSTAGAFREVVQSVEVRFEGQPFSYVPHIFVPNERAMLAGREREGLPKLTAAIDFDIHAPSPDGLISAELRRPTQVLLAQGIFQPAELVATVSPEQPLPPSPPMLGLRVFGGAVPGRPPAVRELVPSRMEFRTAEIWSGAGSLNLTGASDLSPLHLVPIVGPVDAVLLRDVDAVLHRATTTYPI</sequence>
<dbReference type="EMBL" id="AP012057">
    <property type="protein sequence ID" value="BAN02084.1"/>
    <property type="molecule type" value="Genomic_DNA"/>
</dbReference>
<name>A0A6C7E1R3_ILUCY</name>
<gene>
    <name evidence="1" type="ORF">YM304_17700</name>
</gene>
<reference evidence="1 2" key="1">
    <citation type="journal article" date="2013" name="Int. J. Syst. Evol. Microbiol.">
        <title>Ilumatobacter nonamiense sp. nov. and Ilumatobacter coccineum sp. nov., isolated from seashore sand.</title>
        <authorList>
            <person name="Matsumoto A."/>
            <person name="Kasai H."/>
            <person name="Matsuo Y."/>
            <person name="Shizuri Y."/>
            <person name="Ichikawa N."/>
            <person name="Fujita N."/>
            <person name="Omura S."/>
            <person name="Takahashi Y."/>
        </authorList>
    </citation>
    <scope>NUCLEOTIDE SEQUENCE [LARGE SCALE GENOMIC DNA]</scope>
    <source>
        <strain evidence="2">NBRC 103263 / KCTC 29153 / YM16-304</strain>
    </source>
</reference>
<dbReference type="OrthoDB" id="1633687at2"/>
<dbReference type="Proteomes" id="UP000011863">
    <property type="component" value="Chromosome"/>
</dbReference>
<evidence type="ECO:0000313" key="1">
    <source>
        <dbReference type="EMBL" id="BAN02084.1"/>
    </source>
</evidence>
<evidence type="ECO:0000313" key="2">
    <source>
        <dbReference type="Proteomes" id="UP000011863"/>
    </source>
</evidence>
<dbReference type="GO" id="GO:0016829">
    <property type="term" value="F:lyase activity"/>
    <property type="evidence" value="ECO:0007669"/>
    <property type="project" value="InterPro"/>
</dbReference>